<evidence type="ECO:0000256" key="5">
    <source>
        <dbReference type="ARBA" id="ARBA00022679"/>
    </source>
</evidence>
<dbReference type="Pfam" id="PF12009">
    <property type="entry name" value="Telomerase_RBD"/>
    <property type="match status" value="1"/>
</dbReference>
<dbReference type="Gene3D" id="1.10.357.90">
    <property type="match status" value="1"/>
</dbReference>
<evidence type="ECO:0000256" key="3">
    <source>
        <dbReference type="ARBA" id="ARBA00016182"/>
    </source>
</evidence>
<evidence type="ECO:0000256" key="6">
    <source>
        <dbReference type="ARBA" id="ARBA00022695"/>
    </source>
</evidence>
<keyword evidence="4 13" id="KW-0158">Chromosome</keyword>
<feature type="region of interest" description="Disordered" evidence="14">
    <location>
        <begin position="248"/>
        <end position="269"/>
    </location>
</feature>
<dbReference type="InterPro" id="IPR049139">
    <property type="entry name" value="TERT_C"/>
</dbReference>
<dbReference type="Proteomes" id="UP001590951">
    <property type="component" value="Unassembled WGS sequence"/>
</dbReference>
<dbReference type="EC" id="2.7.7.49" evidence="2 13"/>
<dbReference type="PANTHER" id="PTHR12066">
    <property type="entry name" value="TELOMERASE REVERSE TRANSCRIPTASE"/>
    <property type="match status" value="1"/>
</dbReference>
<dbReference type="PANTHER" id="PTHR12066:SF0">
    <property type="entry name" value="TELOMERASE REVERSE TRANSCRIPTASE"/>
    <property type="match status" value="1"/>
</dbReference>
<evidence type="ECO:0000256" key="9">
    <source>
        <dbReference type="ARBA" id="ARBA00022895"/>
    </source>
</evidence>
<dbReference type="PRINTS" id="PR01365">
    <property type="entry name" value="TELOMERASERT"/>
</dbReference>
<feature type="domain" description="Reverse transcriptase" evidence="15">
    <location>
        <begin position="631"/>
        <end position="967"/>
    </location>
</feature>
<comment type="function">
    <text evidence="13">Telomerase is a ribonucleoprotein enzyme essential for the replication of chromosome termini in most eukaryotes. It elongates telomeres. It is a reverse transcriptase that adds simple sequence repeats to chromosome ends by copying a template sequence within the RNA component of the enzyme.</text>
</comment>
<comment type="catalytic activity">
    <reaction evidence="12 13">
        <text>DNA(n) + a 2'-deoxyribonucleoside 5'-triphosphate = DNA(n+1) + diphosphate</text>
        <dbReference type="Rhea" id="RHEA:22508"/>
        <dbReference type="Rhea" id="RHEA-COMP:17339"/>
        <dbReference type="Rhea" id="RHEA-COMP:17340"/>
        <dbReference type="ChEBI" id="CHEBI:33019"/>
        <dbReference type="ChEBI" id="CHEBI:61560"/>
        <dbReference type="ChEBI" id="CHEBI:173112"/>
        <dbReference type="EC" id="2.7.7.49"/>
    </reaction>
</comment>
<comment type="similarity">
    <text evidence="1 13">Belongs to the reverse transcriptase family. Telomerase subfamily.</text>
</comment>
<evidence type="ECO:0000259" key="15">
    <source>
        <dbReference type="PROSITE" id="PS50878"/>
    </source>
</evidence>
<evidence type="ECO:0000256" key="12">
    <source>
        <dbReference type="ARBA" id="ARBA00048173"/>
    </source>
</evidence>
<dbReference type="PROSITE" id="PS50878">
    <property type="entry name" value="RT_POL"/>
    <property type="match status" value="1"/>
</dbReference>
<evidence type="ECO:0000256" key="13">
    <source>
        <dbReference type="RuleBase" id="RU365061"/>
    </source>
</evidence>
<protein>
    <recommendedName>
        <fullName evidence="3 13">Telomerase reverse transcriptase</fullName>
        <ecNumber evidence="2 13">2.7.7.49</ecNumber>
    </recommendedName>
    <alternativeName>
        <fullName evidence="13">Telomerase catalytic subunit</fullName>
    </alternativeName>
</protein>
<evidence type="ECO:0000256" key="10">
    <source>
        <dbReference type="ARBA" id="ARBA00022918"/>
    </source>
</evidence>
<gene>
    <name evidence="16" type="ORF">ABVK25_011825</name>
</gene>
<dbReference type="InterPro" id="IPR043502">
    <property type="entry name" value="DNA/RNA_pol_sf"/>
</dbReference>
<keyword evidence="10 13" id="KW-0695">RNA-directed DNA polymerase</keyword>
<evidence type="ECO:0000256" key="8">
    <source>
        <dbReference type="ARBA" id="ARBA00022842"/>
    </source>
</evidence>
<keyword evidence="5 13" id="KW-0808">Transferase</keyword>
<dbReference type="CDD" id="cd01648">
    <property type="entry name" value="TERT"/>
    <property type="match status" value="1"/>
</dbReference>
<evidence type="ECO:0000256" key="14">
    <source>
        <dbReference type="SAM" id="MobiDB-lite"/>
    </source>
</evidence>
<feature type="compositionally biased region" description="Polar residues" evidence="14">
    <location>
        <begin position="431"/>
        <end position="460"/>
    </location>
</feature>
<evidence type="ECO:0000313" key="17">
    <source>
        <dbReference type="Proteomes" id="UP001590951"/>
    </source>
</evidence>
<keyword evidence="17" id="KW-1185">Reference proteome</keyword>
<evidence type="ECO:0000256" key="11">
    <source>
        <dbReference type="ARBA" id="ARBA00023242"/>
    </source>
</evidence>
<evidence type="ECO:0000256" key="4">
    <source>
        <dbReference type="ARBA" id="ARBA00022454"/>
    </source>
</evidence>
<organism evidence="16 17">
    <name type="scientific">Lepraria finkii</name>
    <dbReference type="NCBI Taxonomy" id="1340010"/>
    <lineage>
        <taxon>Eukaryota</taxon>
        <taxon>Fungi</taxon>
        <taxon>Dikarya</taxon>
        <taxon>Ascomycota</taxon>
        <taxon>Pezizomycotina</taxon>
        <taxon>Lecanoromycetes</taxon>
        <taxon>OSLEUM clade</taxon>
        <taxon>Lecanoromycetidae</taxon>
        <taxon>Lecanorales</taxon>
        <taxon>Lecanorineae</taxon>
        <taxon>Stereocaulaceae</taxon>
        <taxon>Lepraria</taxon>
    </lineage>
</organism>
<dbReference type="EMBL" id="JBHFEH010000119">
    <property type="protein sequence ID" value="KAL2046490.1"/>
    <property type="molecule type" value="Genomic_DNA"/>
</dbReference>
<keyword evidence="11 13" id="KW-0539">Nucleus</keyword>
<dbReference type="Gene3D" id="3.30.70.2630">
    <property type="match status" value="1"/>
</dbReference>
<name>A0ABR4AL54_9LECA</name>
<comment type="subcellular location">
    <subcellularLocation>
        <location evidence="13">Nucleus</location>
    </subcellularLocation>
    <subcellularLocation>
        <location evidence="13">Chromosome</location>
        <location evidence="13">Telomere</location>
    </subcellularLocation>
</comment>
<dbReference type="Pfam" id="PF21399">
    <property type="entry name" value="TERT_C"/>
    <property type="match status" value="1"/>
</dbReference>
<dbReference type="SMART" id="SM00975">
    <property type="entry name" value="Telomerase_RBD"/>
    <property type="match status" value="1"/>
</dbReference>
<sequence>MAKKRRRGQSSTCDIEKPRKRLKAEVVKAGQNDVKHPTLCSYYNQILTLRDYLLKRLPTTSKTRRRRIAAAADPIFDKTLICIRDAEETILDFSRRKHFEAYSQQVSLTVGSSFHDGSPQSDLIDFAIWCLFYRTHWQAHKPPHMLCHGYQRVSNAGQLNQEHGAMAGIPGLLSHYPNSNVETLKDAAWAEILGLLGKEGNRIMLDMVMFCGIFVAVDGGQGNYYQLSGTPLTDLPTLGCSKSMALSKPVKPPNPDLDNGAEPGSSLQSTCNSPAAITFVRNRMFYARPALNAKGRATFGLRHIHVLNRYPNWNDKAHTVHVMKYLFPRQFGLHNAFTSVVDPKETVQPVKDYTLREQEIAQFERRAMQKIDPSRNDPGAVKQRLPKRLRGKAFDLVKDLQKFHSRCSYHQLFKHYCPRRPYTTFDRKKATTPNRVSPGTVTQSITQLPGPQSNSSTVSTACHRPAESSKLSFISLATPHSSVSAFCRAVLSKVIPCGFWGDAAQGQTNKMVVMQHIDRFIRLRRFESTSLHVVCQGLKLNHIAWLMPTNINPSAKTALSDTQKRKEIFMEFLYYVFDSLLIPLIRSNFHVTESNVHQNRLFYFRHDVWSSLTEPAMSTFKLSMFEELKTLQAKKLLDARSLGFSQIRLLPKSNGLRPVTNLRRRVTKLQNGKVTLGRSINSIMTPVFNVLDFERRKQPLLVGSALFSVGDMYLKLKSYIQMRDKKKARKRRLYFAKADAKSCFDTIPQRKLIRLMEQIASEDEYRIGRHAEIKVSDPHDYGGARSSKVKPSRKFVCTARAATDFPSFEEVLGEGLAKDRKNTVFVDGIVQTSQKNRRLLELLQDHVERNIIKIGKKFFRQKAGIPQGSVLSSLLCNYFYAQLEEEHFGFLEGDESILLRLIDDFLLITTNKEHAKKFLQIMHDGVEDYGVEVNPAKSLANFNVVINGHQVPLSDGGTGFPYCGNMIDTRSLEITKDRDRRKATVLADTLTVDSSKAPGKTFYRKALNAFKIQTHKMLLDTNFNSPNTVLSTIYQNLVEAAMKYYRYGKSMEHRNQPHLELLTGTIHDLIDLAFVLVKGKHKLQVAHDYDCAVSKCQVQWLAAKAFHKVLCRKQSKYRGVLAWLDDALRESTTANAKETKRLNGIANKGDAIFRDYKF</sequence>
<dbReference type="InterPro" id="IPR003545">
    <property type="entry name" value="Telomerase_RT"/>
</dbReference>
<dbReference type="InterPro" id="IPR000477">
    <property type="entry name" value="RT_dom"/>
</dbReference>
<comment type="caution">
    <text evidence="16">The sequence shown here is derived from an EMBL/GenBank/DDBJ whole genome shotgun (WGS) entry which is preliminary data.</text>
</comment>
<keyword evidence="9 13" id="KW-0779">Telomere</keyword>
<evidence type="ECO:0000256" key="2">
    <source>
        <dbReference type="ARBA" id="ARBA00012493"/>
    </source>
</evidence>
<dbReference type="Gene3D" id="1.10.132.70">
    <property type="match status" value="1"/>
</dbReference>
<dbReference type="Pfam" id="PF00078">
    <property type="entry name" value="RVT_1"/>
    <property type="match status" value="1"/>
</dbReference>
<feature type="region of interest" description="Disordered" evidence="14">
    <location>
        <begin position="429"/>
        <end position="460"/>
    </location>
</feature>
<evidence type="ECO:0000256" key="1">
    <source>
        <dbReference type="ARBA" id="ARBA00008001"/>
    </source>
</evidence>
<dbReference type="InterPro" id="IPR021891">
    <property type="entry name" value="Telomerase_RBD"/>
</dbReference>
<proteinExistence type="inferred from homology"/>
<evidence type="ECO:0000256" key="7">
    <source>
        <dbReference type="ARBA" id="ARBA00022723"/>
    </source>
</evidence>
<keyword evidence="7 13" id="KW-0479">Metal-binding</keyword>
<dbReference type="SUPFAM" id="SSF56672">
    <property type="entry name" value="DNA/RNA polymerases"/>
    <property type="match status" value="1"/>
</dbReference>
<reference evidence="16 17" key="1">
    <citation type="submission" date="2024-09" db="EMBL/GenBank/DDBJ databases">
        <title>Rethinking Asexuality: The Enigmatic Case of Functional Sexual Genes in Lepraria (Stereocaulaceae).</title>
        <authorList>
            <person name="Doellman M."/>
            <person name="Sun Y."/>
            <person name="Barcenas-Pena A."/>
            <person name="Lumbsch H.T."/>
            <person name="Grewe F."/>
        </authorList>
    </citation>
    <scope>NUCLEOTIDE SEQUENCE [LARGE SCALE GENOMIC DNA]</scope>
    <source>
        <strain evidence="16 17">Grewe 0041</strain>
    </source>
</reference>
<keyword evidence="6 13" id="KW-0548">Nucleotidyltransferase</keyword>
<keyword evidence="8 13" id="KW-0460">Magnesium</keyword>
<evidence type="ECO:0000313" key="16">
    <source>
        <dbReference type="EMBL" id="KAL2046490.1"/>
    </source>
</evidence>
<accession>A0ABR4AL54</accession>